<evidence type="ECO:0000256" key="5">
    <source>
        <dbReference type="ARBA" id="ARBA00023242"/>
    </source>
</evidence>
<keyword evidence="3 6" id="KW-0694">RNA-binding</keyword>
<dbReference type="STRING" id="342668.A0A1B8GGV5"/>
<dbReference type="Gene3D" id="3.30.70.330">
    <property type="match status" value="2"/>
</dbReference>
<dbReference type="GO" id="GO:0008380">
    <property type="term" value="P:RNA splicing"/>
    <property type="evidence" value="ECO:0007669"/>
    <property type="project" value="UniProtKB-KW"/>
</dbReference>
<keyword evidence="2" id="KW-0507">mRNA processing</keyword>
<evidence type="ECO:0000256" key="3">
    <source>
        <dbReference type="ARBA" id="ARBA00022884"/>
    </source>
</evidence>
<dbReference type="InterPro" id="IPR035979">
    <property type="entry name" value="RBD_domain_sf"/>
</dbReference>
<evidence type="ECO:0000256" key="6">
    <source>
        <dbReference type="PROSITE-ProRule" id="PRU00176"/>
    </source>
</evidence>
<feature type="region of interest" description="Disordered" evidence="7">
    <location>
        <begin position="48"/>
        <end position="101"/>
    </location>
</feature>
<reference evidence="9 10" key="1">
    <citation type="submission" date="2016-03" db="EMBL/GenBank/DDBJ databases">
        <title>Comparative genomics of Pseudogymnoascus destructans, the fungus causing white-nose syndrome of bats.</title>
        <authorList>
            <person name="Palmer J.M."/>
            <person name="Drees K.P."/>
            <person name="Foster J.T."/>
            <person name="Lindner D.L."/>
        </authorList>
    </citation>
    <scope>NUCLEOTIDE SEQUENCE [LARGE SCALE GENOMIC DNA]</scope>
    <source>
        <strain evidence="9 10">UAMH 10579</strain>
    </source>
</reference>
<dbReference type="AlphaFoldDB" id="A0A1B8GGV5"/>
<name>A0A1B8GGV5_9PEZI</name>
<feature type="compositionally biased region" description="Basic and acidic residues" evidence="7">
    <location>
        <begin position="281"/>
        <end position="301"/>
    </location>
</feature>
<keyword evidence="4" id="KW-0508">mRNA splicing</keyword>
<feature type="region of interest" description="Disordered" evidence="7">
    <location>
        <begin position="271"/>
        <end position="301"/>
    </location>
</feature>
<dbReference type="GO" id="GO:0006397">
    <property type="term" value="P:mRNA processing"/>
    <property type="evidence" value="ECO:0007669"/>
    <property type="project" value="UniProtKB-KW"/>
</dbReference>
<dbReference type="InterPro" id="IPR012677">
    <property type="entry name" value="Nucleotide-bd_a/b_plait_sf"/>
</dbReference>
<dbReference type="EMBL" id="KV460238">
    <property type="protein sequence ID" value="OBT95061.2"/>
    <property type="molecule type" value="Genomic_DNA"/>
</dbReference>
<dbReference type="InterPro" id="IPR000504">
    <property type="entry name" value="RRM_dom"/>
</dbReference>
<feature type="domain" description="RRM" evidence="8">
    <location>
        <begin position="194"/>
        <end position="272"/>
    </location>
</feature>
<dbReference type="CDD" id="cd00590">
    <property type="entry name" value="RRM_SF"/>
    <property type="match status" value="1"/>
</dbReference>
<sequence>MHFIKRAAARALAAPASTLLRAAPRTSTPLSIRQSASVISAFKRYNSSTTASSDEPISTDASEQSSVSSAVAAAAETGASGFGMDSVDGTRPNSRPPMDLQPTNSVYVGNLLFEVTPQDLEREFAAYGEIVSSRIAQDPRGLSKGFGYIEFKDIESARNAIDQRNQTIFEGRRLIVNYMAKTRSTVKPKNPPSKTLFIGNLAFEMTDADLNKLFRDIANVIDVRVAIDRRTGQPRGFAHADFTDVESAVKAAEALEGKEVYNRALRLDYSMTTRQSGGGGRGDRAPRGGDRGDRGERGSSF</sequence>
<organism evidence="9 10">
    <name type="scientific">Pseudogymnoascus verrucosus</name>
    <dbReference type="NCBI Taxonomy" id="342668"/>
    <lineage>
        <taxon>Eukaryota</taxon>
        <taxon>Fungi</taxon>
        <taxon>Dikarya</taxon>
        <taxon>Ascomycota</taxon>
        <taxon>Pezizomycotina</taxon>
        <taxon>Leotiomycetes</taxon>
        <taxon>Thelebolales</taxon>
        <taxon>Thelebolaceae</taxon>
        <taxon>Pseudogymnoascus</taxon>
    </lineage>
</organism>
<evidence type="ECO:0000313" key="9">
    <source>
        <dbReference type="EMBL" id="OBT95061.2"/>
    </source>
</evidence>
<dbReference type="RefSeq" id="XP_059319559.1">
    <property type="nucleotide sequence ID" value="XM_059463875.1"/>
</dbReference>
<evidence type="ECO:0000259" key="8">
    <source>
        <dbReference type="PROSITE" id="PS50102"/>
    </source>
</evidence>
<dbReference type="Proteomes" id="UP000091956">
    <property type="component" value="Unassembled WGS sequence"/>
</dbReference>
<evidence type="ECO:0000256" key="2">
    <source>
        <dbReference type="ARBA" id="ARBA00022664"/>
    </source>
</evidence>
<evidence type="ECO:0000313" key="10">
    <source>
        <dbReference type="Proteomes" id="UP000091956"/>
    </source>
</evidence>
<dbReference type="InterPro" id="IPR051106">
    <property type="entry name" value="RNA-bind/splicing_reg"/>
</dbReference>
<gene>
    <name evidence="9" type="ORF">VE01_07336</name>
</gene>
<dbReference type="PANTHER" id="PTHR48028:SF4">
    <property type="entry name" value="SC35-LIKE SPLICING FACTOR"/>
    <property type="match status" value="1"/>
</dbReference>
<proteinExistence type="predicted"/>
<accession>A0A1B8GGV5</accession>
<evidence type="ECO:0000256" key="1">
    <source>
        <dbReference type="ARBA" id="ARBA00004123"/>
    </source>
</evidence>
<dbReference type="SMART" id="SM00360">
    <property type="entry name" value="RRM"/>
    <property type="match status" value="2"/>
</dbReference>
<protein>
    <recommendedName>
        <fullName evidence="8">RRM domain-containing protein</fullName>
    </recommendedName>
</protein>
<dbReference type="Pfam" id="PF00076">
    <property type="entry name" value="RRM_1"/>
    <property type="match status" value="2"/>
</dbReference>
<dbReference type="FunFam" id="3.30.70.330:FF:000843">
    <property type="entry name" value="Nucleic acid-binding protein"/>
    <property type="match status" value="1"/>
</dbReference>
<feature type="domain" description="RRM" evidence="8">
    <location>
        <begin position="104"/>
        <end position="181"/>
    </location>
</feature>
<evidence type="ECO:0000256" key="7">
    <source>
        <dbReference type="SAM" id="MobiDB-lite"/>
    </source>
</evidence>
<dbReference type="GO" id="GO:0005634">
    <property type="term" value="C:nucleus"/>
    <property type="evidence" value="ECO:0007669"/>
    <property type="project" value="UniProtKB-SubCell"/>
</dbReference>
<comment type="subcellular location">
    <subcellularLocation>
        <location evidence="1">Nucleus</location>
    </subcellularLocation>
</comment>
<keyword evidence="10" id="KW-1185">Reference proteome</keyword>
<dbReference type="GeneID" id="28840722"/>
<feature type="compositionally biased region" description="Low complexity" evidence="7">
    <location>
        <begin position="58"/>
        <end position="79"/>
    </location>
</feature>
<dbReference type="GO" id="GO:0003723">
    <property type="term" value="F:RNA binding"/>
    <property type="evidence" value="ECO:0007669"/>
    <property type="project" value="UniProtKB-UniRule"/>
</dbReference>
<keyword evidence="5" id="KW-0539">Nucleus</keyword>
<dbReference type="PROSITE" id="PS50102">
    <property type="entry name" value="RRM"/>
    <property type="match status" value="2"/>
</dbReference>
<dbReference type="PANTHER" id="PTHR48028">
    <property type="entry name" value="GLYCINE-RICH RNA-BINDING PROTEIN RZ1A"/>
    <property type="match status" value="1"/>
</dbReference>
<dbReference type="SUPFAM" id="SSF54928">
    <property type="entry name" value="RNA-binding domain, RBD"/>
    <property type="match status" value="2"/>
</dbReference>
<evidence type="ECO:0000256" key="4">
    <source>
        <dbReference type="ARBA" id="ARBA00023187"/>
    </source>
</evidence>
<reference evidence="10" key="2">
    <citation type="journal article" date="2018" name="Nat. Commun.">
        <title>Extreme sensitivity to ultraviolet light in the fungal pathogen causing white-nose syndrome of bats.</title>
        <authorList>
            <person name="Palmer J.M."/>
            <person name="Drees K.P."/>
            <person name="Foster J.T."/>
            <person name="Lindner D.L."/>
        </authorList>
    </citation>
    <scope>NUCLEOTIDE SEQUENCE [LARGE SCALE GENOMIC DNA]</scope>
    <source>
        <strain evidence="10">UAMH 10579</strain>
    </source>
</reference>